<keyword evidence="9 12" id="KW-0472">Membrane</keyword>
<comment type="function">
    <text evidence="10">Mannosyltransferase that operates in the biosynthetic pathway of dolichol-linked oligosaccharides, the glycan precursors employed in protein asparagine (N)-glycosylation. The assembly of dolichol-linked oligosaccharides begins on the cytosolic side of the endoplasmic reticulum membrane and finishes in its lumen. The sequential addition of sugars to dolichol pyrophosphate produces dolichol-linked oligosaccharides containing fourteen sugars, including two GlcNAcs, nine mannoses and three glucoses. Once assembled, the oligosaccharide is transferred from the lipid to nascent proteins by oligosaccharyltransferases. In the lumen of the endoplasmic reticulum, adds the eighth mannose residue in an alpha-1,6 linkage onto Man(7)GlcNAc(2)-PP-dolichol to produce Man(8)GlcNAc(2)-PP-dolichol.</text>
</comment>
<keyword evidence="4 12" id="KW-0328">Glycosyltransferase</keyword>
<evidence type="ECO:0000256" key="9">
    <source>
        <dbReference type="ARBA" id="ARBA00023136"/>
    </source>
</evidence>
<keyword evidence="5" id="KW-0808">Transferase</keyword>
<dbReference type="PANTHER" id="PTHR22760:SF1">
    <property type="entry name" value="DOL-P-MAN:MAN(7)GLCNAC(2)-PP-DOL ALPHA-1,6-MANNOSYLTRANSFERASE"/>
    <property type="match status" value="1"/>
</dbReference>
<dbReference type="STRING" id="984485.A0A1E4RSR2"/>
<accession>A0A1E4RSR2</accession>
<organism evidence="13 14">
    <name type="scientific">Hyphopichia burtonii NRRL Y-1933</name>
    <dbReference type="NCBI Taxonomy" id="984485"/>
    <lineage>
        <taxon>Eukaryota</taxon>
        <taxon>Fungi</taxon>
        <taxon>Dikarya</taxon>
        <taxon>Ascomycota</taxon>
        <taxon>Saccharomycotina</taxon>
        <taxon>Pichiomycetes</taxon>
        <taxon>Debaryomycetaceae</taxon>
        <taxon>Hyphopichia</taxon>
    </lineage>
</organism>
<keyword evidence="7 12" id="KW-0256">Endoplasmic reticulum</keyword>
<gene>
    <name evidence="13" type="ORF">HYPBUDRAFT_151686</name>
</gene>
<protein>
    <recommendedName>
        <fullName evidence="12">Mannosyltransferase</fullName>
        <ecNumber evidence="12">2.4.1.-</ecNumber>
    </recommendedName>
</protein>
<keyword evidence="14" id="KW-1185">Reference proteome</keyword>
<evidence type="ECO:0000256" key="12">
    <source>
        <dbReference type="RuleBase" id="RU363075"/>
    </source>
</evidence>
<reference evidence="14" key="1">
    <citation type="submission" date="2016-05" db="EMBL/GenBank/DDBJ databases">
        <title>Comparative genomics of biotechnologically important yeasts.</title>
        <authorList>
            <consortium name="DOE Joint Genome Institute"/>
            <person name="Riley R."/>
            <person name="Haridas S."/>
            <person name="Wolfe K.H."/>
            <person name="Lopes M.R."/>
            <person name="Hittinger C.T."/>
            <person name="Goker M."/>
            <person name="Salamov A."/>
            <person name="Wisecaver J."/>
            <person name="Long T.M."/>
            <person name="Aerts A.L."/>
            <person name="Barry K."/>
            <person name="Choi C."/>
            <person name="Clum A."/>
            <person name="Coughlan A.Y."/>
            <person name="Deshpande S."/>
            <person name="Douglass A.P."/>
            <person name="Hanson S.J."/>
            <person name="Klenk H.-P."/>
            <person name="Labutti K."/>
            <person name="Lapidus A."/>
            <person name="Lindquist E."/>
            <person name="Lipzen A."/>
            <person name="Meier-Kolthoff J.P."/>
            <person name="Ohm R.A."/>
            <person name="Otillar R.P."/>
            <person name="Pangilinan J."/>
            <person name="Peng Y."/>
            <person name="Rokas A."/>
            <person name="Rosa C.A."/>
            <person name="Scheuner C."/>
            <person name="Sibirny A.A."/>
            <person name="Slot J.C."/>
            <person name="Stielow J.B."/>
            <person name="Sun H."/>
            <person name="Kurtzman C.P."/>
            <person name="Blackwell M."/>
            <person name="Grigoriev I.V."/>
            <person name="Jeffries T.W."/>
        </authorList>
    </citation>
    <scope>NUCLEOTIDE SEQUENCE [LARGE SCALE GENOMIC DNA]</scope>
    <source>
        <strain evidence="14">NRRL Y-1933</strain>
    </source>
</reference>
<comment type="pathway">
    <text evidence="2">Protein modification; protein glycosylation.</text>
</comment>
<name>A0A1E4RSR2_9ASCO</name>
<proteinExistence type="inferred from homology"/>
<evidence type="ECO:0000256" key="11">
    <source>
        <dbReference type="ARBA" id="ARBA00048899"/>
    </source>
</evidence>
<dbReference type="GO" id="GO:0005789">
    <property type="term" value="C:endoplasmic reticulum membrane"/>
    <property type="evidence" value="ECO:0007669"/>
    <property type="project" value="UniProtKB-SubCell"/>
</dbReference>
<sequence>MKSKYLSEKVLDFLLISAIAYHLIISPYTKVEESFNIQAVHDMLNYGVFPQEIVRENYDHMEFPGVVPRTFIGSLFLSGAVKFFDILSSFFGKSLITNDGISQLDVQMLVRGILGLTNACSFIEIRNTVNRVCIDVGNFKARARIGFWFILLLLSQFHILYYSSRTLPNFIALPLTNHAVSKLLAGEMTGYAWLSFTAIVFRLEVGLFGVIIALVSSLIYLQSNFWHNTLMLVVGTVTGLIATGLIDSYFWGYWLIPELVSFKFNILFGKSTEWGVEPWSSYFLNYSQQLFKPATILLLLIPYGNYDPFNDGRKIPSNLKRSEHYLLKHPARYSIDILWVSSVLFVAGMSFQPHKEWRFVIYTIPVFLLKAATTLCGWSIKRSKKYIIYSTLLTFFFANLVLGTGLSILMGYVSSFNYPGGDAITSLNKFIHNQNFTEESLVHMDVASCMSGITRFTESHGGLVKYDKTEKELDLLKIWNDIDFRITENSLDSTLKLEGVKNDVVLHNENHWRLIHKAEKFEAVTVLPIIFILQQQGKDSRYLINFAAKIVSEAVERRFDTITNLLNEMIVKTDYLYIYERVGSDDQVYQLIEDYATQDHPQDENLEPEDGLIEDVKLEDLGEDVNEEIDRIETLLG</sequence>
<dbReference type="PANTHER" id="PTHR22760">
    <property type="entry name" value="GLYCOSYLTRANSFERASE"/>
    <property type="match status" value="1"/>
</dbReference>
<dbReference type="UniPathway" id="UPA00378"/>
<feature type="transmembrane region" description="Helical" evidence="12">
    <location>
        <begin position="232"/>
        <end position="256"/>
    </location>
</feature>
<feature type="transmembrane region" description="Helical" evidence="12">
    <location>
        <begin position="145"/>
        <end position="164"/>
    </location>
</feature>
<dbReference type="RefSeq" id="XP_020079373.1">
    <property type="nucleotide sequence ID" value="XM_020220623.1"/>
</dbReference>
<feature type="transmembrane region" description="Helical" evidence="12">
    <location>
        <begin position="392"/>
        <end position="413"/>
    </location>
</feature>
<dbReference type="InterPro" id="IPR005599">
    <property type="entry name" value="GPI_mannosylTrfase"/>
</dbReference>
<evidence type="ECO:0000256" key="3">
    <source>
        <dbReference type="ARBA" id="ARBA00007063"/>
    </source>
</evidence>
<evidence type="ECO:0000313" key="14">
    <source>
        <dbReference type="Proteomes" id="UP000095085"/>
    </source>
</evidence>
<evidence type="ECO:0000256" key="4">
    <source>
        <dbReference type="ARBA" id="ARBA00022676"/>
    </source>
</evidence>
<evidence type="ECO:0000256" key="10">
    <source>
        <dbReference type="ARBA" id="ARBA00044721"/>
    </source>
</evidence>
<dbReference type="OrthoDB" id="19039at2759"/>
<keyword evidence="8 12" id="KW-1133">Transmembrane helix</keyword>
<evidence type="ECO:0000256" key="8">
    <source>
        <dbReference type="ARBA" id="ARBA00022989"/>
    </source>
</evidence>
<evidence type="ECO:0000256" key="7">
    <source>
        <dbReference type="ARBA" id="ARBA00022824"/>
    </source>
</evidence>
<evidence type="ECO:0000256" key="5">
    <source>
        <dbReference type="ARBA" id="ARBA00022679"/>
    </source>
</evidence>
<dbReference type="GO" id="GO:0006488">
    <property type="term" value="P:dolichol-linked oligosaccharide biosynthetic process"/>
    <property type="evidence" value="ECO:0007669"/>
    <property type="project" value="EnsemblFungi"/>
</dbReference>
<feature type="transmembrane region" description="Helical" evidence="12">
    <location>
        <begin position="357"/>
        <end position="380"/>
    </location>
</feature>
<evidence type="ECO:0000256" key="2">
    <source>
        <dbReference type="ARBA" id="ARBA00004922"/>
    </source>
</evidence>
<dbReference type="GO" id="GO:0052917">
    <property type="term" value="F:dol-P-Man:Man(7)GlcNAc(2)-PP-Dol alpha-1,6-mannosyltransferase activity"/>
    <property type="evidence" value="ECO:0007669"/>
    <property type="project" value="UniProtKB-EC"/>
</dbReference>
<comment type="subcellular location">
    <subcellularLocation>
        <location evidence="1 12">Endoplasmic reticulum membrane</location>
        <topology evidence="1 12">Multi-pass membrane protein</topology>
    </subcellularLocation>
</comment>
<dbReference type="GeneID" id="30995173"/>
<comment type="catalytic activity">
    <reaction evidence="11">
        <text>an alpha-D-Man-(1-&gt;2)-alpha-D-Man-(1-&gt;2)-alpha-D-Man-(1-&gt;3)-[alpha-D-Man-(1-&gt;2)-alpha-D-Man-(1-&gt;3)-alpha-D-Man-(1-&gt;6)]-beta-D-Man-(1-&gt;4)-beta-D-GlcNAc-(1-&gt;4)-alpha-D-GlcNAc-diphospho-di-trans,poly-cis-dolichol + a di-trans,poly-cis-dolichyl beta-D-mannosyl phosphate = an alpha-D-Man-(1-&gt;2)-alpha-D-Man-(1-&gt;2)-alpha-D-Man-(1-&gt;3)-[alpha-D-Man-(1-&gt;2)-alpha-D-Man-(1-&gt;3)-[alpha-D-Man-(1-&gt;6)]-alpha-D-Man-(1-&gt;6)]-beta-D-Man-(1-&gt;4)-beta-D-GlcNAc-(1-&gt;4)-alpha-D-GlcNAc-diphospho-di-trans,poly-cis-dolichol + a di-trans,poly-cis-dolichyl phosphate + H(+)</text>
        <dbReference type="Rhea" id="RHEA:29535"/>
        <dbReference type="Rhea" id="RHEA-COMP:19498"/>
        <dbReference type="Rhea" id="RHEA-COMP:19501"/>
        <dbReference type="Rhea" id="RHEA-COMP:19518"/>
        <dbReference type="Rhea" id="RHEA-COMP:19519"/>
        <dbReference type="ChEBI" id="CHEBI:15378"/>
        <dbReference type="ChEBI" id="CHEBI:57683"/>
        <dbReference type="ChEBI" id="CHEBI:58211"/>
        <dbReference type="ChEBI" id="CHEBI:132517"/>
        <dbReference type="ChEBI" id="CHEBI:132519"/>
        <dbReference type="EC" id="2.4.1.260"/>
    </reaction>
    <physiologicalReaction direction="left-to-right" evidence="11">
        <dbReference type="Rhea" id="RHEA:29536"/>
    </physiologicalReaction>
</comment>
<dbReference type="Pfam" id="PF03901">
    <property type="entry name" value="Glyco_transf_22"/>
    <property type="match status" value="1"/>
</dbReference>
<comment type="similarity">
    <text evidence="3 12">Belongs to the glycosyltransferase 22 family.</text>
</comment>
<dbReference type="Proteomes" id="UP000095085">
    <property type="component" value="Unassembled WGS sequence"/>
</dbReference>
<dbReference type="EMBL" id="KV454538">
    <property type="protein sequence ID" value="ODV70306.1"/>
    <property type="molecule type" value="Genomic_DNA"/>
</dbReference>
<evidence type="ECO:0000313" key="13">
    <source>
        <dbReference type="EMBL" id="ODV70306.1"/>
    </source>
</evidence>
<evidence type="ECO:0000256" key="6">
    <source>
        <dbReference type="ARBA" id="ARBA00022692"/>
    </source>
</evidence>
<dbReference type="AlphaFoldDB" id="A0A1E4RSR2"/>
<feature type="transmembrane region" description="Helical" evidence="12">
    <location>
        <begin position="191"/>
        <end position="220"/>
    </location>
</feature>
<keyword evidence="6 12" id="KW-0812">Transmembrane</keyword>
<evidence type="ECO:0000256" key="1">
    <source>
        <dbReference type="ARBA" id="ARBA00004477"/>
    </source>
</evidence>
<dbReference type="EC" id="2.4.1.-" evidence="12"/>